<organism evidence="1 2">
    <name type="scientific">Rotaria magnacalcarata</name>
    <dbReference type="NCBI Taxonomy" id="392030"/>
    <lineage>
        <taxon>Eukaryota</taxon>
        <taxon>Metazoa</taxon>
        <taxon>Spiralia</taxon>
        <taxon>Gnathifera</taxon>
        <taxon>Rotifera</taxon>
        <taxon>Eurotatoria</taxon>
        <taxon>Bdelloidea</taxon>
        <taxon>Philodinida</taxon>
        <taxon>Philodinidae</taxon>
        <taxon>Rotaria</taxon>
    </lineage>
</organism>
<protein>
    <submittedName>
        <fullName evidence="1">Uncharacterized protein</fullName>
    </submittedName>
</protein>
<gene>
    <name evidence="1" type="ORF">SMN809_LOCUS82590</name>
</gene>
<proteinExistence type="predicted"/>
<name>A0A8S3JQL7_9BILA</name>
<feature type="non-terminal residue" evidence="1">
    <location>
        <position position="1"/>
    </location>
</feature>
<sequence length="91" mass="10528">DLFGQCWDGKGTARSAFALQAGVDGLTDDKMIAIEQTLEFLQRYDLNWKDYMTQCILSHILSAENQITRNSLENFYYDCLHKDEVLDELET</sequence>
<dbReference type="EMBL" id="CAJOBI010352263">
    <property type="protein sequence ID" value="CAF5221921.1"/>
    <property type="molecule type" value="Genomic_DNA"/>
</dbReference>
<evidence type="ECO:0000313" key="1">
    <source>
        <dbReference type="EMBL" id="CAF5221921.1"/>
    </source>
</evidence>
<evidence type="ECO:0000313" key="2">
    <source>
        <dbReference type="Proteomes" id="UP000676336"/>
    </source>
</evidence>
<feature type="non-terminal residue" evidence="1">
    <location>
        <position position="91"/>
    </location>
</feature>
<dbReference type="AlphaFoldDB" id="A0A8S3JQL7"/>
<accession>A0A8S3JQL7</accession>
<dbReference type="Proteomes" id="UP000676336">
    <property type="component" value="Unassembled WGS sequence"/>
</dbReference>
<reference evidence="1" key="1">
    <citation type="submission" date="2021-02" db="EMBL/GenBank/DDBJ databases">
        <authorList>
            <person name="Nowell W R."/>
        </authorList>
    </citation>
    <scope>NUCLEOTIDE SEQUENCE</scope>
</reference>
<comment type="caution">
    <text evidence="1">The sequence shown here is derived from an EMBL/GenBank/DDBJ whole genome shotgun (WGS) entry which is preliminary data.</text>
</comment>